<dbReference type="Proteomes" id="UP001303160">
    <property type="component" value="Unassembled WGS sequence"/>
</dbReference>
<evidence type="ECO:0000256" key="1">
    <source>
        <dbReference type="SAM" id="Coils"/>
    </source>
</evidence>
<feature type="non-terminal residue" evidence="2">
    <location>
        <position position="115"/>
    </location>
</feature>
<dbReference type="EMBL" id="MU864086">
    <property type="protein sequence ID" value="KAK4194187.1"/>
    <property type="molecule type" value="Genomic_DNA"/>
</dbReference>
<keyword evidence="3" id="KW-1185">Reference proteome</keyword>
<dbReference type="AlphaFoldDB" id="A0AAN6XAA8"/>
<evidence type="ECO:0000313" key="3">
    <source>
        <dbReference type="Proteomes" id="UP001303160"/>
    </source>
</evidence>
<reference evidence="2" key="2">
    <citation type="submission" date="2023-05" db="EMBL/GenBank/DDBJ databases">
        <authorList>
            <consortium name="Lawrence Berkeley National Laboratory"/>
            <person name="Steindorff A."/>
            <person name="Hensen N."/>
            <person name="Bonometti L."/>
            <person name="Westerberg I."/>
            <person name="Brannstrom I.O."/>
            <person name="Guillou S."/>
            <person name="Cros-Aarteil S."/>
            <person name="Calhoun S."/>
            <person name="Haridas S."/>
            <person name="Kuo A."/>
            <person name="Mondo S."/>
            <person name="Pangilinan J."/>
            <person name="Riley R."/>
            <person name="Labutti K."/>
            <person name="Andreopoulos B."/>
            <person name="Lipzen A."/>
            <person name="Chen C."/>
            <person name="Yanf M."/>
            <person name="Daum C."/>
            <person name="Ng V."/>
            <person name="Clum A."/>
            <person name="Ohm R."/>
            <person name="Martin F."/>
            <person name="Silar P."/>
            <person name="Natvig D."/>
            <person name="Lalanne C."/>
            <person name="Gautier V."/>
            <person name="Ament-Velasquez S.L."/>
            <person name="Kruys A."/>
            <person name="Hutchinson M.I."/>
            <person name="Powell A.J."/>
            <person name="Barry K."/>
            <person name="Miller A.N."/>
            <person name="Grigoriev I.V."/>
            <person name="Debuchy R."/>
            <person name="Gladieux P."/>
            <person name="Thoren M.H."/>
            <person name="Johannesson H."/>
        </authorList>
    </citation>
    <scope>NUCLEOTIDE SEQUENCE</scope>
    <source>
        <strain evidence="2">CBS 315.58</strain>
    </source>
</reference>
<gene>
    <name evidence="2" type="ORF">QBC40DRAFT_321191</name>
</gene>
<sequence>TITTLKHMHHLHKRFRNATREIRDVDGSIRFANRRDTAKLREENEALKVEVEALKKNFKEVTEAAQRESEDLRAQLRDLNGAVNYVLKVDPAELRSDGAWWDPVRGEWKAWERME</sequence>
<feature type="coiled-coil region" evidence="1">
    <location>
        <begin position="37"/>
        <end position="82"/>
    </location>
</feature>
<name>A0AAN6XAA8_9PEZI</name>
<feature type="non-terminal residue" evidence="2">
    <location>
        <position position="1"/>
    </location>
</feature>
<organism evidence="2 3">
    <name type="scientific">Triangularia verruculosa</name>
    <dbReference type="NCBI Taxonomy" id="2587418"/>
    <lineage>
        <taxon>Eukaryota</taxon>
        <taxon>Fungi</taxon>
        <taxon>Dikarya</taxon>
        <taxon>Ascomycota</taxon>
        <taxon>Pezizomycotina</taxon>
        <taxon>Sordariomycetes</taxon>
        <taxon>Sordariomycetidae</taxon>
        <taxon>Sordariales</taxon>
        <taxon>Podosporaceae</taxon>
        <taxon>Triangularia</taxon>
    </lineage>
</organism>
<evidence type="ECO:0000313" key="2">
    <source>
        <dbReference type="EMBL" id="KAK4194187.1"/>
    </source>
</evidence>
<reference evidence="2" key="1">
    <citation type="journal article" date="2023" name="Mol. Phylogenet. Evol.">
        <title>Genome-scale phylogeny and comparative genomics of the fungal order Sordariales.</title>
        <authorList>
            <person name="Hensen N."/>
            <person name="Bonometti L."/>
            <person name="Westerberg I."/>
            <person name="Brannstrom I.O."/>
            <person name="Guillou S."/>
            <person name="Cros-Aarteil S."/>
            <person name="Calhoun S."/>
            <person name="Haridas S."/>
            <person name="Kuo A."/>
            <person name="Mondo S."/>
            <person name="Pangilinan J."/>
            <person name="Riley R."/>
            <person name="LaButti K."/>
            <person name="Andreopoulos B."/>
            <person name="Lipzen A."/>
            <person name="Chen C."/>
            <person name="Yan M."/>
            <person name="Daum C."/>
            <person name="Ng V."/>
            <person name="Clum A."/>
            <person name="Steindorff A."/>
            <person name="Ohm R.A."/>
            <person name="Martin F."/>
            <person name="Silar P."/>
            <person name="Natvig D.O."/>
            <person name="Lalanne C."/>
            <person name="Gautier V."/>
            <person name="Ament-Velasquez S.L."/>
            <person name="Kruys A."/>
            <person name="Hutchinson M.I."/>
            <person name="Powell A.J."/>
            <person name="Barry K."/>
            <person name="Miller A.N."/>
            <person name="Grigoriev I.V."/>
            <person name="Debuchy R."/>
            <person name="Gladieux P."/>
            <person name="Hiltunen Thoren M."/>
            <person name="Johannesson H."/>
        </authorList>
    </citation>
    <scope>NUCLEOTIDE SEQUENCE</scope>
    <source>
        <strain evidence="2">CBS 315.58</strain>
    </source>
</reference>
<protein>
    <submittedName>
        <fullName evidence="2">Uncharacterized protein</fullName>
    </submittedName>
</protein>
<comment type="caution">
    <text evidence="2">The sequence shown here is derived from an EMBL/GenBank/DDBJ whole genome shotgun (WGS) entry which is preliminary data.</text>
</comment>
<keyword evidence="1" id="KW-0175">Coiled coil</keyword>
<dbReference type="Gene3D" id="1.20.5.1700">
    <property type="match status" value="1"/>
</dbReference>
<proteinExistence type="predicted"/>
<accession>A0AAN6XAA8</accession>